<organism evidence="4 5">
    <name type="scientific">Candidatus Prevotella avicola</name>
    <dbReference type="NCBI Taxonomy" id="2838738"/>
    <lineage>
        <taxon>Bacteria</taxon>
        <taxon>Pseudomonadati</taxon>
        <taxon>Bacteroidota</taxon>
        <taxon>Bacteroidia</taxon>
        <taxon>Bacteroidales</taxon>
        <taxon>Prevotellaceae</taxon>
        <taxon>Prevotella</taxon>
    </lineage>
</organism>
<feature type="domain" description="Glycosyltransferase 2-like" evidence="3">
    <location>
        <begin position="8"/>
        <end position="131"/>
    </location>
</feature>
<name>A0A9D2FXD1_9BACT</name>
<protein>
    <submittedName>
        <fullName evidence="4">Glycosyltransferase</fullName>
    </submittedName>
</protein>
<reference evidence="4" key="2">
    <citation type="submission" date="2021-04" db="EMBL/GenBank/DDBJ databases">
        <authorList>
            <person name="Gilroy R."/>
        </authorList>
    </citation>
    <scope>NUCLEOTIDE SEQUENCE</scope>
    <source>
        <strain evidence="4">ChiHecec3B27-8219</strain>
    </source>
</reference>
<reference evidence="4" key="1">
    <citation type="journal article" date="2021" name="PeerJ">
        <title>Extensive microbial diversity within the chicken gut microbiome revealed by metagenomics and culture.</title>
        <authorList>
            <person name="Gilroy R."/>
            <person name="Ravi A."/>
            <person name="Getino M."/>
            <person name="Pursley I."/>
            <person name="Horton D.L."/>
            <person name="Alikhan N.F."/>
            <person name="Baker D."/>
            <person name="Gharbi K."/>
            <person name="Hall N."/>
            <person name="Watson M."/>
            <person name="Adriaenssens E.M."/>
            <person name="Foster-Nyarko E."/>
            <person name="Jarju S."/>
            <person name="Secka A."/>
            <person name="Antonio M."/>
            <person name="Oren A."/>
            <person name="Chaudhuri R.R."/>
            <person name="La Ragione R."/>
            <person name="Hildebrand F."/>
            <person name="Pallen M.J."/>
        </authorList>
    </citation>
    <scope>NUCLEOTIDE SEQUENCE</scope>
    <source>
        <strain evidence="4">ChiHecec3B27-8219</strain>
    </source>
</reference>
<dbReference type="AlphaFoldDB" id="A0A9D2FXD1"/>
<dbReference type="CDD" id="cd00761">
    <property type="entry name" value="Glyco_tranf_GTA_type"/>
    <property type="match status" value="1"/>
</dbReference>
<dbReference type="GO" id="GO:0016758">
    <property type="term" value="F:hexosyltransferase activity"/>
    <property type="evidence" value="ECO:0007669"/>
    <property type="project" value="UniProtKB-ARBA"/>
</dbReference>
<dbReference type="InterPro" id="IPR029044">
    <property type="entry name" value="Nucleotide-diphossugar_trans"/>
</dbReference>
<evidence type="ECO:0000313" key="4">
    <source>
        <dbReference type="EMBL" id="HIZ69119.1"/>
    </source>
</evidence>
<dbReference type="PANTHER" id="PTHR22916">
    <property type="entry name" value="GLYCOSYLTRANSFERASE"/>
    <property type="match status" value="1"/>
</dbReference>
<evidence type="ECO:0000256" key="2">
    <source>
        <dbReference type="ARBA" id="ARBA00022679"/>
    </source>
</evidence>
<comment type="caution">
    <text evidence="4">The sequence shown here is derived from an EMBL/GenBank/DDBJ whole genome shotgun (WGS) entry which is preliminary data.</text>
</comment>
<sequence>MNNQPLISIVVPSYNVASYIRQCVDSILNQSFSNWELLLVVGGTDGTVEICDEYSRKDSRIKSIHDNKGLVQARNVGYRHATGQWITYLDGDDWFDVDTCEVLSRFISEHEDLDIIFWRYIEELDGKTIDKWSTASEPFAVYGEEECKQLSIKTLIYKYGLSDGVCKLIKMDYARKFGIYHDERLVQGSEGVELSLRAFYHAQKALYINRCFYHYRYVANSISKKVDESNTKYLADCYRVIREDIEGFIMKDKFIKAFYERTAYMLMAIAMNTYFSPLNPNTLCQKVSRYAKVIAEEPLFKEAIKKTSWKNMDIFRRIVLVLLRLRFYVLLDPIARMKHFLLKRGFYNY</sequence>
<evidence type="ECO:0000313" key="5">
    <source>
        <dbReference type="Proteomes" id="UP000824055"/>
    </source>
</evidence>
<dbReference type="SUPFAM" id="SSF53448">
    <property type="entry name" value="Nucleotide-diphospho-sugar transferases"/>
    <property type="match status" value="1"/>
</dbReference>
<accession>A0A9D2FXD1</accession>
<dbReference type="InterPro" id="IPR001173">
    <property type="entry name" value="Glyco_trans_2-like"/>
</dbReference>
<dbReference type="Pfam" id="PF00535">
    <property type="entry name" value="Glycos_transf_2"/>
    <property type="match status" value="1"/>
</dbReference>
<keyword evidence="2" id="KW-0808">Transferase</keyword>
<dbReference type="Gene3D" id="3.90.550.10">
    <property type="entry name" value="Spore Coat Polysaccharide Biosynthesis Protein SpsA, Chain A"/>
    <property type="match status" value="1"/>
</dbReference>
<proteinExistence type="predicted"/>
<evidence type="ECO:0000256" key="1">
    <source>
        <dbReference type="ARBA" id="ARBA00022676"/>
    </source>
</evidence>
<evidence type="ECO:0000259" key="3">
    <source>
        <dbReference type="Pfam" id="PF00535"/>
    </source>
</evidence>
<dbReference type="EMBL" id="DXBE01000034">
    <property type="protein sequence ID" value="HIZ69119.1"/>
    <property type="molecule type" value="Genomic_DNA"/>
</dbReference>
<dbReference type="PANTHER" id="PTHR22916:SF51">
    <property type="entry name" value="GLYCOSYLTRANSFERASE EPSH-RELATED"/>
    <property type="match status" value="1"/>
</dbReference>
<gene>
    <name evidence="4" type="ORF">H9966_04415</name>
</gene>
<keyword evidence="1" id="KW-0328">Glycosyltransferase</keyword>
<dbReference type="Proteomes" id="UP000824055">
    <property type="component" value="Unassembled WGS sequence"/>
</dbReference>